<dbReference type="AlphaFoldDB" id="A0A3D2X7C5"/>
<dbReference type="InterPro" id="IPR010982">
    <property type="entry name" value="Lambda_DNA-bd_dom_sf"/>
</dbReference>
<feature type="non-terminal residue" evidence="3">
    <location>
        <position position="417"/>
    </location>
</feature>
<feature type="domain" description="HTH cro/C1-type" evidence="2">
    <location>
        <begin position="10"/>
        <end position="64"/>
    </location>
</feature>
<dbReference type="Gene3D" id="1.10.260.40">
    <property type="entry name" value="lambda repressor-like DNA-binding domains"/>
    <property type="match status" value="1"/>
</dbReference>
<dbReference type="CDD" id="cd00093">
    <property type="entry name" value="HTH_XRE"/>
    <property type="match status" value="1"/>
</dbReference>
<reference evidence="3 4" key="1">
    <citation type="journal article" date="2018" name="Nat. Biotechnol.">
        <title>A standardized bacterial taxonomy based on genome phylogeny substantially revises the tree of life.</title>
        <authorList>
            <person name="Parks D.H."/>
            <person name="Chuvochina M."/>
            <person name="Waite D.W."/>
            <person name="Rinke C."/>
            <person name="Skarshewski A."/>
            <person name="Chaumeil P.A."/>
            <person name="Hugenholtz P."/>
        </authorList>
    </citation>
    <scope>NUCLEOTIDE SEQUENCE [LARGE SCALE GENOMIC DNA]</scope>
    <source>
        <strain evidence="3">UBA11728</strain>
    </source>
</reference>
<organism evidence="3 4">
    <name type="scientific">Lachnoclostridium phytofermentans</name>
    <dbReference type="NCBI Taxonomy" id="66219"/>
    <lineage>
        <taxon>Bacteria</taxon>
        <taxon>Bacillati</taxon>
        <taxon>Bacillota</taxon>
        <taxon>Clostridia</taxon>
        <taxon>Lachnospirales</taxon>
        <taxon>Lachnospiraceae</taxon>
    </lineage>
</organism>
<dbReference type="InterPro" id="IPR001387">
    <property type="entry name" value="Cro/C1-type_HTH"/>
</dbReference>
<dbReference type="Proteomes" id="UP000262969">
    <property type="component" value="Unassembled WGS sequence"/>
</dbReference>
<dbReference type="SUPFAM" id="SSF47413">
    <property type="entry name" value="lambda repressor-like DNA-binding domains"/>
    <property type="match status" value="1"/>
</dbReference>
<dbReference type="PANTHER" id="PTHR46558">
    <property type="entry name" value="TRACRIPTIONAL REGULATORY PROTEIN-RELATED-RELATED"/>
    <property type="match status" value="1"/>
</dbReference>
<dbReference type="EMBL" id="DPVV01000310">
    <property type="protein sequence ID" value="HCL02617.1"/>
    <property type="molecule type" value="Genomic_DNA"/>
</dbReference>
<name>A0A3D2X7C5_9FIRM</name>
<dbReference type="PROSITE" id="PS50943">
    <property type="entry name" value="HTH_CROC1"/>
    <property type="match status" value="1"/>
</dbReference>
<evidence type="ECO:0000256" key="1">
    <source>
        <dbReference type="ARBA" id="ARBA00023125"/>
    </source>
</evidence>
<evidence type="ECO:0000259" key="2">
    <source>
        <dbReference type="PROSITE" id="PS50943"/>
    </source>
</evidence>
<protein>
    <recommendedName>
        <fullName evidence="2">HTH cro/C1-type domain-containing protein</fullName>
    </recommendedName>
</protein>
<dbReference type="PANTHER" id="PTHR46558:SF11">
    <property type="entry name" value="HTH-TYPE TRANSCRIPTIONAL REGULATOR XRE"/>
    <property type="match status" value="1"/>
</dbReference>
<evidence type="ECO:0000313" key="3">
    <source>
        <dbReference type="EMBL" id="HCL02617.1"/>
    </source>
</evidence>
<comment type="caution">
    <text evidence="3">The sequence shown here is derived from an EMBL/GenBank/DDBJ whole genome shotgun (WGS) entry which is preliminary data.</text>
</comment>
<proteinExistence type="predicted"/>
<accession>A0A3D2X7C5</accession>
<gene>
    <name evidence="3" type="ORF">DHW61_09415</name>
</gene>
<dbReference type="GO" id="GO:0003677">
    <property type="term" value="F:DNA binding"/>
    <property type="evidence" value="ECO:0007669"/>
    <property type="project" value="UniProtKB-KW"/>
</dbReference>
<dbReference type="Pfam" id="PF01381">
    <property type="entry name" value="HTH_3"/>
    <property type="match status" value="1"/>
</dbReference>
<evidence type="ECO:0000313" key="4">
    <source>
        <dbReference type="Proteomes" id="UP000262969"/>
    </source>
</evidence>
<keyword evidence="1" id="KW-0238">DNA-binding</keyword>
<dbReference type="SMART" id="SM00530">
    <property type="entry name" value="HTH_XRE"/>
    <property type="match status" value="1"/>
</dbReference>
<sequence length="417" mass="47546">MDYNWIGNQIAMLRKKKGYTGERISEILGVTPQAVSKWENGKCLPETALLPKLAQTLEVTIDQLLMEREITITKAVFSDGINSTDITLILNQFIIGNCLHIYLSADSLGINLKTNRLGVALVEYQLPNGVYYTYVVENTYLTIDKDTKGIQYSGNGQLEIVAAYFGTGSDYQDCLSKIIHCNFFHWKKIHVDTEVFPSLPSADEIEYLTLVYLNENGLHVISAAEKETLAYNRGKTDLSLEDTSTCILTGMKVLRFEQGMDCTWAGAMTTALNYMGERYTYEQIMGISGACYRFSFCDIWDWSATDALVSFDYASILFGSLGYEAIWANRLEKNEREKERERIVSDILHSKPVLAINLRIAPEWGVITGYAEGGKRLYCRTYFDQEYLNEQEEYLESDFWPFLIQHFGEKKEELSQT</sequence>